<dbReference type="Pfam" id="PF00171">
    <property type="entry name" value="Aldedh"/>
    <property type="match status" value="1"/>
</dbReference>
<accession>A0ABT5U1A5</accession>
<sequence>SWRSDRPEGAGVLAETSGKNALVITPAADYDLAVADLVRSAFGHAGQKCSAASLAILVGSAGRSERLLRQLVDATRSVRVGWPEDLGTTMGPVIEPPSGKLLRALTTLEPGERWLVEPEQLDETGRLWSPGLKDGVAPGSFFHLTEVFGPVLGLMRAATLDEALTLQNATAYGLTGGLHSLDEAEIEHWSTHVEVGNGYVNRHITGAIVQRQSFGGWKASVVGPGAKAGGPNYVAQLGRWEPTGLPSRQGRLRPDVRAALADYSGLVADEEGRAWLRAAAGSDAAAWDTELGTEMDLTGLRAEANVFRYRPAPLLVRAAAGARPAALVRVLLAAELAGTPVRVSLDPELSRELRSMTGESARAGLRRLAQHVDRAETPAELAERVGSEQVQRVRVVGEGAEAVWLTEELHSVGCTVLSGPVLGTGRRELLTVLREQAISQTLHRFGHLPEGQ</sequence>
<dbReference type="SUPFAM" id="SSF53720">
    <property type="entry name" value="ALDH-like"/>
    <property type="match status" value="1"/>
</dbReference>
<evidence type="ECO:0000313" key="10">
    <source>
        <dbReference type="Proteomes" id="UP001165561"/>
    </source>
</evidence>
<evidence type="ECO:0000256" key="5">
    <source>
        <dbReference type="ARBA" id="ARBA00048142"/>
    </source>
</evidence>
<dbReference type="InterPro" id="IPR016160">
    <property type="entry name" value="Ald_DH_CS_CYS"/>
</dbReference>
<name>A0ABT5U1A5_9MICO</name>
<comment type="similarity">
    <text evidence="7">Belongs to the aldehyde dehydrogenase family.</text>
</comment>
<keyword evidence="10" id="KW-1185">Reference proteome</keyword>
<evidence type="ECO:0000259" key="8">
    <source>
        <dbReference type="Pfam" id="PF00171"/>
    </source>
</evidence>
<evidence type="ECO:0000256" key="1">
    <source>
        <dbReference type="ARBA" id="ARBA00004786"/>
    </source>
</evidence>
<dbReference type="InterPro" id="IPR016163">
    <property type="entry name" value="Ald_DH_C"/>
</dbReference>
<dbReference type="InterPro" id="IPR015590">
    <property type="entry name" value="Aldehyde_DH_dom"/>
</dbReference>
<dbReference type="InterPro" id="IPR016162">
    <property type="entry name" value="Ald_DH_N"/>
</dbReference>
<dbReference type="PROSITE" id="PS00070">
    <property type="entry name" value="ALDEHYDE_DEHYDR_CYS"/>
    <property type="match status" value="1"/>
</dbReference>
<feature type="domain" description="Aldehyde dehydrogenase" evidence="8">
    <location>
        <begin position="12"/>
        <end position="233"/>
    </location>
</feature>
<proteinExistence type="inferred from homology"/>
<dbReference type="InterPro" id="IPR029510">
    <property type="entry name" value="Ald_DH_CS_GLU"/>
</dbReference>
<dbReference type="Gene3D" id="3.40.605.10">
    <property type="entry name" value="Aldehyde Dehydrogenase, Chain A, domain 1"/>
    <property type="match status" value="1"/>
</dbReference>
<dbReference type="EMBL" id="JARACI010001183">
    <property type="protein sequence ID" value="MDD9208019.1"/>
    <property type="molecule type" value="Genomic_DNA"/>
</dbReference>
<evidence type="ECO:0000256" key="4">
    <source>
        <dbReference type="ARBA" id="ARBA00023027"/>
    </source>
</evidence>
<dbReference type="Gene3D" id="3.40.309.10">
    <property type="entry name" value="Aldehyde Dehydrogenase, Chain A, domain 2"/>
    <property type="match status" value="1"/>
</dbReference>
<gene>
    <name evidence="9" type="ORF">PU560_16330</name>
</gene>
<keyword evidence="4" id="KW-0520">NAD</keyword>
<protein>
    <recommendedName>
        <fullName evidence="2">L-glutamate gamma-semialdehyde dehydrogenase</fullName>
        <ecNumber evidence="2">1.2.1.88</ecNumber>
    </recommendedName>
</protein>
<keyword evidence="3 7" id="KW-0560">Oxidoreductase</keyword>
<feature type="non-terminal residue" evidence="9">
    <location>
        <position position="1"/>
    </location>
</feature>
<evidence type="ECO:0000256" key="6">
    <source>
        <dbReference type="PROSITE-ProRule" id="PRU10007"/>
    </source>
</evidence>
<dbReference type="PROSITE" id="PS00687">
    <property type="entry name" value="ALDEHYDE_DEHYDR_GLU"/>
    <property type="match status" value="1"/>
</dbReference>
<dbReference type="InterPro" id="IPR016161">
    <property type="entry name" value="Ald_DH/histidinol_DH"/>
</dbReference>
<evidence type="ECO:0000256" key="2">
    <source>
        <dbReference type="ARBA" id="ARBA00012884"/>
    </source>
</evidence>
<reference evidence="9" key="1">
    <citation type="submission" date="2023-02" db="EMBL/GenBank/DDBJ databases">
        <title>Georgenia sp.10Sc9-8, isolated from a soil sample collected from the Taklamakan desert.</title>
        <authorList>
            <person name="Liu S."/>
        </authorList>
    </citation>
    <scope>NUCLEOTIDE SEQUENCE</scope>
    <source>
        <strain evidence="9">10Sc9-8</strain>
    </source>
</reference>
<comment type="pathway">
    <text evidence="1">Amino-acid degradation; L-proline degradation into L-glutamate; L-glutamate from L-proline: step 2/2.</text>
</comment>
<dbReference type="PANTHER" id="PTHR42862">
    <property type="entry name" value="DELTA-1-PYRROLINE-5-CARBOXYLATE DEHYDROGENASE 1, ISOFORM A-RELATED"/>
    <property type="match status" value="1"/>
</dbReference>
<comment type="caution">
    <text evidence="9">The sequence shown here is derived from an EMBL/GenBank/DDBJ whole genome shotgun (WGS) entry which is preliminary data.</text>
</comment>
<organism evidence="9 10">
    <name type="scientific">Georgenia halotolerans</name>
    <dbReference type="NCBI Taxonomy" id="3028317"/>
    <lineage>
        <taxon>Bacteria</taxon>
        <taxon>Bacillati</taxon>
        <taxon>Actinomycetota</taxon>
        <taxon>Actinomycetes</taxon>
        <taxon>Micrococcales</taxon>
        <taxon>Bogoriellaceae</taxon>
        <taxon>Georgenia</taxon>
    </lineage>
</organism>
<comment type="catalytic activity">
    <reaction evidence="5">
        <text>L-glutamate 5-semialdehyde + NAD(+) + H2O = L-glutamate + NADH + 2 H(+)</text>
        <dbReference type="Rhea" id="RHEA:30235"/>
        <dbReference type="ChEBI" id="CHEBI:15377"/>
        <dbReference type="ChEBI" id="CHEBI:15378"/>
        <dbReference type="ChEBI" id="CHEBI:29985"/>
        <dbReference type="ChEBI" id="CHEBI:57540"/>
        <dbReference type="ChEBI" id="CHEBI:57945"/>
        <dbReference type="ChEBI" id="CHEBI:58066"/>
        <dbReference type="EC" id="1.2.1.88"/>
    </reaction>
</comment>
<dbReference type="EC" id="1.2.1.88" evidence="2"/>
<dbReference type="Proteomes" id="UP001165561">
    <property type="component" value="Unassembled WGS sequence"/>
</dbReference>
<evidence type="ECO:0000256" key="7">
    <source>
        <dbReference type="RuleBase" id="RU003345"/>
    </source>
</evidence>
<dbReference type="InterPro" id="IPR050485">
    <property type="entry name" value="Proline_metab_enzyme"/>
</dbReference>
<feature type="active site" evidence="6">
    <location>
        <position position="15"/>
    </location>
</feature>
<dbReference type="PANTHER" id="PTHR42862:SF1">
    <property type="entry name" value="DELTA-1-PYRROLINE-5-CARBOXYLATE DEHYDROGENASE 2, ISOFORM A-RELATED"/>
    <property type="match status" value="1"/>
</dbReference>
<evidence type="ECO:0000256" key="3">
    <source>
        <dbReference type="ARBA" id="ARBA00023002"/>
    </source>
</evidence>
<evidence type="ECO:0000313" key="9">
    <source>
        <dbReference type="EMBL" id="MDD9208019.1"/>
    </source>
</evidence>